<accession>S9W006</accession>
<organism evidence="6 7">
    <name type="scientific">Angomonas deanei</name>
    <dbReference type="NCBI Taxonomy" id="59799"/>
    <lineage>
        <taxon>Eukaryota</taxon>
        <taxon>Discoba</taxon>
        <taxon>Euglenozoa</taxon>
        <taxon>Kinetoplastea</taxon>
        <taxon>Metakinetoplastina</taxon>
        <taxon>Trypanosomatida</taxon>
        <taxon>Trypanosomatidae</taxon>
        <taxon>Strigomonadinae</taxon>
        <taxon>Angomonas</taxon>
    </lineage>
</organism>
<dbReference type="InterPro" id="IPR020568">
    <property type="entry name" value="Ribosomal_Su5_D2-typ_SF"/>
</dbReference>
<name>S9W006_9TRYP</name>
<dbReference type="PROSITE" id="PS00360">
    <property type="entry name" value="RIBOSOMAL_S9"/>
    <property type="match status" value="1"/>
</dbReference>
<dbReference type="AlphaFoldDB" id="S9W006"/>
<dbReference type="GO" id="GO:0022627">
    <property type="term" value="C:cytosolic small ribosomal subunit"/>
    <property type="evidence" value="ECO:0007669"/>
    <property type="project" value="TreeGrafter"/>
</dbReference>
<dbReference type="OrthoDB" id="276904at2759"/>
<evidence type="ECO:0000313" key="5">
    <source>
        <dbReference type="EMBL" id="CAD2215837.1"/>
    </source>
</evidence>
<keyword evidence="3 4" id="KW-0687">Ribonucleoprotein</keyword>
<evidence type="ECO:0000256" key="3">
    <source>
        <dbReference type="ARBA" id="ARBA00023274"/>
    </source>
</evidence>
<evidence type="ECO:0000256" key="4">
    <source>
        <dbReference type="RuleBase" id="RU003815"/>
    </source>
</evidence>
<evidence type="ECO:0000313" key="7">
    <source>
        <dbReference type="Proteomes" id="UP000515908"/>
    </source>
</evidence>
<dbReference type="Proteomes" id="UP000515908">
    <property type="component" value="Chromosome 05"/>
</dbReference>
<dbReference type="EMBL" id="LR877149">
    <property type="protein sequence ID" value="CAD2215837.1"/>
    <property type="molecule type" value="Genomic_DNA"/>
</dbReference>
<proteinExistence type="inferred from homology"/>
<dbReference type="EMBL" id="LR877149">
    <property type="protein sequence ID" value="CAD2215838.1"/>
    <property type="molecule type" value="Genomic_DNA"/>
</dbReference>
<keyword evidence="2 4" id="KW-0689">Ribosomal protein</keyword>
<dbReference type="VEuPathDB" id="TriTrypDB:ADEAN_000329600"/>
<dbReference type="InterPro" id="IPR020574">
    <property type="entry name" value="Ribosomal_uS9_CS"/>
</dbReference>
<dbReference type="VEuPathDB" id="TriTrypDB:ADEAN_000329500"/>
<evidence type="ECO:0000256" key="2">
    <source>
        <dbReference type="ARBA" id="ARBA00022980"/>
    </source>
</evidence>
<dbReference type="GO" id="GO:0000462">
    <property type="term" value="P:maturation of SSU-rRNA from tricistronic rRNA transcript (SSU-rRNA, 5.8S rRNA, LSU-rRNA)"/>
    <property type="evidence" value="ECO:0007669"/>
    <property type="project" value="TreeGrafter"/>
</dbReference>
<dbReference type="Gene3D" id="3.30.230.10">
    <property type="match status" value="1"/>
</dbReference>
<dbReference type="InterPro" id="IPR000754">
    <property type="entry name" value="Ribosomal_uS9"/>
</dbReference>
<dbReference type="SUPFAM" id="SSF54211">
    <property type="entry name" value="Ribosomal protein S5 domain 2-like"/>
    <property type="match status" value="1"/>
</dbReference>
<evidence type="ECO:0000256" key="1">
    <source>
        <dbReference type="ARBA" id="ARBA00005251"/>
    </source>
</evidence>
<dbReference type="GO" id="GO:0006412">
    <property type="term" value="P:translation"/>
    <property type="evidence" value="ECO:0007669"/>
    <property type="project" value="InterPro"/>
</dbReference>
<dbReference type="InterPro" id="IPR014721">
    <property type="entry name" value="Ribsml_uS5_D2-typ_fold_subgr"/>
</dbReference>
<sequence>MADKKEYTLKQVQTFGKKKTAIAVATVTKASQCNIRVNGIPLQQILPETLRAKILEAVKVVGARNFAHLRVDVTVRGGGQVSQAYATRQAIAKGLVAYFQKYKSETEKAAIKERFLSYDKFLLIADPRRCEPKKWGRHSARTRFTKSYR</sequence>
<gene>
    <name evidence="5" type="ORF">ADEAN_000329500</name>
    <name evidence="6" type="ORF">ADEAN_000329600</name>
</gene>
<dbReference type="PANTHER" id="PTHR21569">
    <property type="entry name" value="RIBOSOMAL PROTEIN S9"/>
    <property type="match status" value="1"/>
</dbReference>
<keyword evidence="7" id="KW-1185">Reference proteome</keyword>
<reference evidence="6 7" key="1">
    <citation type="submission" date="2020-08" db="EMBL/GenBank/DDBJ databases">
        <authorList>
            <person name="Newling K."/>
            <person name="Davey J."/>
            <person name="Forrester S."/>
        </authorList>
    </citation>
    <scope>NUCLEOTIDE SEQUENCE [LARGE SCALE GENOMIC DNA]</scope>
    <source>
        <strain evidence="6">Crithidia deanei Carvalho</strain>
        <strain evidence="7">Crithidia deanei Carvalho (ATCC PRA-265)</strain>
    </source>
</reference>
<dbReference type="GO" id="GO:0003735">
    <property type="term" value="F:structural constituent of ribosome"/>
    <property type="evidence" value="ECO:0007669"/>
    <property type="project" value="InterPro"/>
</dbReference>
<dbReference type="GO" id="GO:0003723">
    <property type="term" value="F:RNA binding"/>
    <property type="evidence" value="ECO:0007669"/>
    <property type="project" value="TreeGrafter"/>
</dbReference>
<protein>
    <submittedName>
        <fullName evidence="6">Ribosomal protein S9/S16, putative</fullName>
    </submittedName>
</protein>
<comment type="similarity">
    <text evidence="1 4">Belongs to the universal ribosomal protein uS9 family.</text>
</comment>
<evidence type="ECO:0000313" key="6">
    <source>
        <dbReference type="EMBL" id="CAD2215838.1"/>
    </source>
</evidence>
<dbReference type="PANTHER" id="PTHR21569:SF16">
    <property type="entry name" value="RIBOSOMAL PROTEIN S16"/>
    <property type="match status" value="1"/>
</dbReference>
<dbReference type="Pfam" id="PF00380">
    <property type="entry name" value="Ribosomal_S9"/>
    <property type="match status" value="1"/>
</dbReference>